<reference evidence="1 2" key="1">
    <citation type="journal article" date="2023" name="Plant Dis.">
        <title>First Report of Diplodia intermedia Causing Canker and Dieback Diseases on Apple Trees in Canada.</title>
        <authorList>
            <person name="Ellouze W."/>
            <person name="Ilyukhin E."/>
            <person name="Sulman M."/>
            <person name="Ali S."/>
        </authorList>
    </citation>
    <scope>NUCLEOTIDE SEQUENCE [LARGE SCALE GENOMIC DNA]</scope>
    <source>
        <strain evidence="1 2">M45-28</strain>
    </source>
</reference>
<dbReference type="EMBL" id="JAKEKT020000016">
    <property type="protein sequence ID" value="KAL1646317.1"/>
    <property type="molecule type" value="Genomic_DNA"/>
</dbReference>
<evidence type="ECO:0000313" key="2">
    <source>
        <dbReference type="Proteomes" id="UP001521184"/>
    </source>
</evidence>
<keyword evidence="2" id="KW-1185">Reference proteome</keyword>
<organism evidence="1 2">
    <name type="scientific">Diplodia intermedia</name>
    <dbReference type="NCBI Taxonomy" id="856260"/>
    <lineage>
        <taxon>Eukaryota</taxon>
        <taxon>Fungi</taxon>
        <taxon>Dikarya</taxon>
        <taxon>Ascomycota</taxon>
        <taxon>Pezizomycotina</taxon>
        <taxon>Dothideomycetes</taxon>
        <taxon>Dothideomycetes incertae sedis</taxon>
        <taxon>Botryosphaeriales</taxon>
        <taxon>Botryosphaeriaceae</taxon>
        <taxon>Diplodia</taxon>
    </lineage>
</organism>
<gene>
    <name evidence="1" type="ORF">SLS58_003274</name>
</gene>
<accession>A0ABR3TWJ2</accession>
<protein>
    <submittedName>
        <fullName evidence="1">Uncharacterized protein</fullName>
    </submittedName>
</protein>
<dbReference type="Proteomes" id="UP001521184">
    <property type="component" value="Unassembled WGS sequence"/>
</dbReference>
<name>A0ABR3TWJ2_9PEZI</name>
<proteinExistence type="predicted"/>
<sequence length="139" mass="15457">MVTTRSTAKNGGTAAATLDANTPALRAAQRELKAKAILSVRLAKIEPIMAELVQHKKLVVEHLASAIKELDEGESGNFRRECVRRGLELVHHQTIHLSVPGTCALAWGNTAVALGIYEHMVKNKEKMEKEWEKMSVWKY</sequence>
<evidence type="ECO:0000313" key="1">
    <source>
        <dbReference type="EMBL" id="KAL1646317.1"/>
    </source>
</evidence>
<comment type="caution">
    <text evidence="1">The sequence shown here is derived from an EMBL/GenBank/DDBJ whole genome shotgun (WGS) entry which is preliminary data.</text>
</comment>